<reference evidence="7" key="1">
    <citation type="journal article" date="2018" name="PLoS Negl. Trop. Dis.">
        <title>Sialome diversity of ticks revealed by RNAseq of single tick salivary glands.</title>
        <authorList>
            <person name="Perner J."/>
            <person name="Kropackova S."/>
            <person name="Kopacek P."/>
            <person name="Ribeiro J.M."/>
        </authorList>
    </citation>
    <scope>NUCLEOTIDE SEQUENCE</scope>
    <source>
        <strain evidence="7">Siblings of single egg batch collected in Ceske Budejovice</strain>
        <tissue evidence="7">Salivary glands</tissue>
    </source>
</reference>
<protein>
    <submittedName>
        <fullName evidence="7">Uncharacterized protein</fullName>
    </submittedName>
</protein>
<sequence length="177" mass="18841">MEATNASPYLMLLQAGSFLLGTYGFVIFVKLASRPLPQQLLLRRKFTLLHLHFTLTRLQLVAFKAAGLTGVLPCVPPVASVVTGVYLSSAMLMGQGFMVSTVSRYFFLHPQPGTAATNALPHGAVQVNSTTRLQSASTVATATACGDGRPRSSAASQPRPQANAHQATSRYLAAFAY</sequence>
<keyword evidence="3 6" id="KW-1133">Transmembrane helix</keyword>
<feature type="compositionally biased region" description="Polar residues" evidence="5">
    <location>
        <begin position="153"/>
        <end position="166"/>
    </location>
</feature>
<name>A0A147BG79_IXORI</name>
<dbReference type="InterPro" id="IPR005178">
    <property type="entry name" value="Ostalpha/TMEM184C"/>
</dbReference>
<keyword evidence="4 6" id="KW-0472">Membrane</keyword>
<evidence type="ECO:0000256" key="5">
    <source>
        <dbReference type="SAM" id="MobiDB-lite"/>
    </source>
</evidence>
<evidence type="ECO:0000256" key="1">
    <source>
        <dbReference type="ARBA" id="ARBA00004141"/>
    </source>
</evidence>
<evidence type="ECO:0000256" key="2">
    <source>
        <dbReference type="ARBA" id="ARBA00022692"/>
    </source>
</evidence>
<evidence type="ECO:0000256" key="3">
    <source>
        <dbReference type="ARBA" id="ARBA00022989"/>
    </source>
</evidence>
<evidence type="ECO:0000256" key="4">
    <source>
        <dbReference type="ARBA" id="ARBA00023136"/>
    </source>
</evidence>
<evidence type="ECO:0000313" key="7">
    <source>
        <dbReference type="EMBL" id="JAR89799.1"/>
    </source>
</evidence>
<dbReference type="AlphaFoldDB" id="A0A147BG79"/>
<feature type="transmembrane region" description="Helical" evidence="6">
    <location>
        <begin position="6"/>
        <end position="29"/>
    </location>
</feature>
<keyword evidence="2 6" id="KW-0812">Transmembrane</keyword>
<dbReference type="Pfam" id="PF03619">
    <property type="entry name" value="Solute_trans_a"/>
    <property type="match status" value="1"/>
</dbReference>
<dbReference type="EMBL" id="GEGO01005605">
    <property type="protein sequence ID" value="JAR89799.1"/>
    <property type="molecule type" value="Transcribed_RNA"/>
</dbReference>
<proteinExistence type="predicted"/>
<comment type="subcellular location">
    <subcellularLocation>
        <location evidence="1">Membrane</location>
        <topology evidence="1">Multi-pass membrane protein</topology>
    </subcellularLocation>
</comment>
<dbReference type="GO" id="GO:0016020">
    <property type="term" value="C:membrane"/>
    <property type="evidence" value="ECO:0007669"/>
    <property type="project" value="UniProtKB-SubCell"/>
</dbReference>
<feature type="region of interest" description="Disordered" evidence="5">
    <location>
        <begin position="144"/>
        <end position="166"/>
    </location>
</feature>
<organism evidence="7">
    <name type="scientific">Ixodes ricinus</name>
    <name type="common">Common tick</name>
    <name type="synonym">Acarus ricinus</name>
    <dbReference type="NCBI Taxonomy" id="34613"/>
    <lineage>
        <taxon>Eukaryota</taxon>
        <taxon>Metazoa</taxon>
        <taxon>Ecdysozoa</taxon>
        <taxon>Arthropoda</taxon>
        <taxon>Chelicerata</taxon>
        <taxon>Arachnida</taxon>
        <taxon>Acari</taxon>
        <taxon>Parasitiformes</taxon>
        <taxon>Ixodida</taxon>
        <taxon>Ixodoidea</taxon>
        <taxon>Ixodidae</taxon>
        <taxon>Ixodinae</taxon>
        <taxon>Ixodes</taxon>
    </lineage>
</organism>
<evidence type="ECO:0000256" key="6">
    <source>
        <dbReference type="SAM" id="Phobius"/>
    </source>
</evidence>
<accession>A0A147BG79</accession>